<gene>
    <name evidence="2" type="ORF">G9H71_14420</name>
</gene>
<proteinExistence type="predicted"/>
<dbReference type="EMBL" id="JAANNP010000014">
    <property type="protein sequence ID" value="NHC14980.1"/>
    <property type="molecule type" value="Genomic_DNA"/>
</dbReference>
<keyword evidence="3" id="KW-1185">Reference proteome</keyword>
<name>A0ABX0GWM8_9ACTN</name>
<dbReference type="InterPro" id="IPR046312">
    <property type="entry name" value="DUF6454"/>
</dbReference>
<evidence type="ECO:0000313" key="3">
    <source>
        <dbReference type="Proteomes" id="UP000800981"/>
    </source>
</evidence>
<feature type="signal peptide" evidence="1">
    <location>
        <begin position="1"/>
        <end position="31"/>
    </location>
</feature>
<dbReference type="Proteomes" id="UP000800981">
    <property type="component" value="Unassembled WGS sequence"/>
</dbReference>
<feature type="chain" id="PRO_5045735348" evidence="1">
    <location>
        <begin position="32"/>
        <end position="311"/>
    </location>
</feature>
<keyword evidence="1" id="KW-0732">Signal</keyword>
<sequence length="311" mass="33585">MRVRPPRRALAAAVLGLAVAAVGTATVHASADTPALVQTVQKLTRSTAWSQTGDVPLRFDAHHPQGMLRIGGLWWMSSVEILEPTVRYPTPVDGYDRTPGKGQGHLFAFDDDGVLKADILLGEGTVYHPGGIDYDGESLWVPVAEYRPNSRSIVYRVDPATHEVHEEFRVADHLGGIVHDTERDRFVGVSWGSRTFYDLKRNGRVAGTQPNESHFVDYQDCNYVSGRSVVCTGLAETAGPSGAIRLGGIAVVDTKKLTVGHEVPVFRWSATGSSVLRNPSDLQLLPGGALQLAVVPDDGATARLLTYTARP</sequence>
<comment type="caution">
    <text evidence="2">The sequence shown here is derived from an EMBL/GenBank/DDBJ whole genome shotgun (WGS) entry which is preliminary data.</text>
</comment>
<evidence type="ECO:0000313" key="2">
    <source>
        <dbReference type="EMBL" id="NHC14980.1"/>
    </source>
</evidence>
<organism evidence="2 3">
    <name type="scientific">Motilibacter deserti</name>
    <dbReference type="NCBI Taxonomy" id="2714956"/>
    <lineage>
        <taxon>Bacteria</taxon>
        <taxon>Bacillati</taxon>
        <taxon>Actinomycetota</taxon>
        <taxon>Actinomycetes</taxon>
        <taxon>Motilibacterales</taxon>
        <taxon>Motilibacteraceae</taxon>
        <taxon>Motilibacter</taxon>
    </lineage>
</organism>
<reference evidence="2 3" key="1">
    <citation type="submission" date="2020-03" db="EMBL/GenBank/DDBJ databases">
        <title>Two novel Motilibacter sp.</title>
        <authorList>
            <person name="Liu S."/>
        </authorList>
    </citation>
    <scope>NUCLEOTIDE SEQUENCE [LARGE SCALE GENOMIC DNA]</scope>
    <source>
        <strain evidence="2 3">E257</strain>
    </source>
</reference>
<accession>A0ABX0GWM8</accession>
<evidence type="ECO:0000256" key="1">
    <source>
        <dbReference type="SAM" id="SignalP"/>
    </source>
</evidence>
<protein>
    <submittedName>
        <fullName evidence="2">Uncharacterized protein</fullName>
    </submittedName>
</protein>
<dbReference type="Pfam" id="PF20055">
    <property type="entry name" value="DUF6454"/>
    <property type="match status" value="1"/>
</dbReference>